<dbReference type="STRING" id="1666911.HLUCCA11_17550"/>
<accession>A0A0P7YSW6</accession>
<sequence length="119" mass="12986">MAVRRAVMSLIAMTAFFLSLWIVLPAPNLFFLRLAVGAPEISPLLALVALLLLIINIWQRKNAKKREKSLFRGVIGYRLFIAMLMVTVALSSWPLLGQSTVVAQAEQSMAATISLSGSA</sequence>
<keyword evidence="1" id="KW-0472">Membrane</keyword>
<proteinExistence type="predicted"/>
<gene>
    <name evidence="2" type="ORF">HLUCCA11_17550</name>
</gene>
<evidence type="ECO:0000313" key="3">
    <source>
        <dbReference type="Proteomes" id="UP000050465"/>
    </source>
</evidence>
<protein>
    <submittedName>
        <fullName evidence="2">Uncharacterized protein</fullName>
    </submittedName>
</protein>
<feature type="transmembrane region" description="Helical" evidence="1">
    <location>
        <begin position="41"/>
        <end position="58"/>
    </location>
</feature>
<evidence type="ECO:0000256" key="1">
    <source>
        <dbReference type="SAM" id="Phobius"/>
    </source>
</evidence>
<organism evidence="2 3">
    <name type="scientific">Phormidesmis priestleyi Ana</name>
    <dbReference type="NCBI Taxonomy" id="1666911"/>
    <lineage>
        <taxon>Bacteria</taxon>
        <taxon>Bacillati</taxon>
        <taxon>Cyanobacteriota</taxon>
        <taxon>Cyanophyceae</taxon>
        <taxon>Leptolyngbyales</taxon>
        <taxon>Leptolyngbyaceae</taxon>
        <taxon>Phormidesmis</taxon>
    </lineage>
</organism>
<dbReference type="AlphaFoldDB" id="A0A0P7YSW6"/>
<comment type="caution">
    <text evidence="2">The sequence shown here is derived from an EMBL/GenBank/DDBJ whole genome shotgun (WGS) entry which is preliminary data.</text>
</comment>
<reference evidence="2 3" key="1">
    <citation type="submission" date="2015-09" db="EMBL/GenBank/DDBJ databases">
        <title>Identification and resolution of microdiversity through metagenomic sequencing of parallel consortia.</title>
        <authorList>
            <person name="Nelson W.C."/>
            <person name="Romine M.F."/>
            <person name="Lindemann S.R."/>
        </authorList>
    </citation>
    <scope>NUCLEOTIDE SEQUENCE [LARGE SCALE GENOMIC DNA]</scope>
    <source>
        <strain evidence="2">Ana</strain>
    </source>
</reference>
<keyword evidence="1" id="KW-0812">Transmembrane</keyword>
<keyword evidence="1" id="KW-1133">Transmembrane helix</keyword>
<dbReference type="EMBL" id="LJZR01000028">
    <property type="protein sequence ID" value="KPQ33679.1"/>
    <property type="molecule type" value="Genomic_DNA"/>
</dbReference>
<dbReference type="Proteomes" id="UP000050465">
    <property type="component" value="Unassembled WGS sequence"/>
</dbReference>
<evidence type="ECO:0000313" key="2">
    <source>
        <dbReference type="EMBL" id="KPQ33679.1"/>
    </source>
</evidence>
<name>A0A0P7YSW6_9CYAN</name>
<feature type="transmembrane region" description="Helical" evidence="1">
    <location>
        <begin position="70"/>
        <end position="90"/>
    </location>
</feature>